<evidence type="ECO:0000313" key="3">
    <source>
        <dbReference type="EMBL" id="SFL29300.1"/>
    </source>
</evidence>
<evidence type="ECO:0000256" key="1">
    <source>
        <dbReference type="ARBA" id="ARBA00005437"/>
    </source>
</evidence>
<dbReference type="Proteomes" id="UP000182793">
    <property type="component" value="Unassembled WGS sequence"/>
</dbReference>
<dbReference type="Pfam" id="PF04525">
    <property type="entry name" value="LOR"/>
    <property type="match status" value="1"/>
</dbReference>
<gene>
    <name evidence="2" type="ORF">H702_02185</name>
    <name evidence="3" type="ORF">SAMN02910290_01256</name>
</gene>
<evidence type="ECO:0000313" key="5">
    <source>
        <dbReference type="Proteomes" id="UP000182793"/>
    </source>
</evidence>
<sequence length="165" mass="18915">MRRFEIKQKFWSLAGKFDILDEDGRLAYQVQGSFLKLFKEFTIFDGQGKTVSHIKQQFSFPFQKFTVTFADGKEITIQKRFSLLKAKYDISDFGLEVAGDIWNMSFSLLNQGSEVANIHQEWFKFPSTYRVEIYDDALSDLVISLVVAIDYVKEKESSAASSASS</sequence>
<dbReference type="Gene3D" id="2.40.160.200">
    <property type="entry name" value="LURP1-related"/>
    <property type="match status" value="1"/>
</dbReference>
<dbReference type="AlphaFoldDB" id="A0A091BV76"/>
<organism evidence="2 4">
    <name type="scientific">Streptococcus equinus JB1</name>
    <dbReference type="NCBI Taxonomy" id="1294274"/>
    <lineage>
        <taxon>Bacteria</taxon>
        <taxon>Bacillati</taxon>
        <taxon>Bacillota</taxon>
        <taxon>Bacilli</taxon>
        <taxon>Lactobacillales</taxon>
        <taxon>Streptococcaceae</taxon>
        <taxon>Streptococcus</taxon>
    </lineage>
</organism>
<keyword evidence="5" id="KW-1185">Reference proteome</keyword>
<protein>
    <submittedName>
        <fullName evidence="3">Uncharacterized protein YxjI</fullName>
    </submittedName>
</protein>
<reference evidence="3 5" key="2">
    <citation type="submission" date="2016-10" db="EMBL/GenBank/DDBJ databases">
        <authorList>
            <person name="Varghese N."/>
            <person name="Submissions S."/>
        </authorList>
    </citation>
    <scope>NUCLEOTIDE SEQUENCE [LARGE SCALE GENOMIC DNA]</scope>
    <source>
        <strain evidence="3 5">JB1</strain>
    </source>
</reference>
<reference evidence="2 4" key="1">
    <citation type="journal article" date="2014" name="Genome Announc.">
        <title>Draft Genome Sequences of Streptococcus bovis Strains ATCC 33317 and JB1.</title>
        <authorList>
            <person name="Benahmed F.H."/>
            <person name="Gopinath G.R."/>
            <person name="Harbottle H."/>
            <person name="Cotta M.A."/>
            <person name="Luo Y."/>
            <person name="Henderson C."/>
            <person name="Teri P."/>
            <person name="Soppet D."/>
            <person name="Rasmussen M."/>
            <person name="Whitehead T.R."/>
            <person name="Davidson M."/>
        </authorList>
    </citation>
    <scope>NUCLEOTIDE SEQUENCE [LARGE SCALE GENOMIC DNA]</scope>
    <source>
        <strain evidence="2 4">JB1</strain>
    </source>
</reference>
<evidence type="ECO:0000313" key="2">
    <source>
        <dbReference type="EMBL" id="KFN88639.1"/>
    </source>
</evidence>
<dbReference type="InterPro" id="IPR007612">
    <property type="entry name" value="LOR"/>
</dbReference>
<dbReference type="EMBL" id="FOTG01000006">
    <property type="protein sequence ID" value="SFL29300.1"/>
    <property type="molecule type" value="Genomic_DNA"/>
</dbReference>
<evidence type="ECO:0000313" key="4">
    <source>
        <dbReference type="Proteomes" id="UP000029382"/>
    </source>
</evidence>
<dbReference type="SUPFAM" id="SSF54518">
    <property type="entry name" value="Tubby C-terminal domain-like"/>
    <property type="match status" value="1"/>
</dbReference>
<dbReference type="RefSeq" id="WP_039696181.1">
    <property type="nucleotide sequence ID" value="NZ_AUZH01000011.1"/>
</dbReference>
<comment type="similarity">
    <text evidence="1">Belongs to the LOR family.</text>
</comment>
<dbReference type="InterPro" id="IPR025659">
    <property type="entry name" value="Tubby-like_C"/>
</dbReference>
<accession>A0A091BV76</accession>
<dbReference type="EMBL" id="AUZH01000011">
    <property type="protein sequence ID" value="KFN88639.1"/>
    <property type="molecule type" value="Genomic_DNA"/>
</dbReference>
<dbReference type="InterPro" id="IPR038595">
    <property type="entry name" value="LOR_sf"/>
</dbReference>
<dbReference type="Proteomes" id="UP000029382">
    <property type="component" value="Unassembled WGS sequence"/>
</dbReference>
<name>A0A091BV76_STREI</name>
<comment type="caution">
    <text evidence="2">The sequence shown here is derived from an EMBL/GenBank/DDBJ whole genome shotgun (WGS) entry which is preliminary data.</text>
</comment>
<proteinExistence type="inferred from homology"/>